<feature type="transmembrane region" description="Helical" evidence="6">
    <location>
        <begin position="139"/>
        <end position="156"/>
    </location>
</feature>
<dbReference type="PANTHER" id="PTHR11266">
    <property type="entry name" value="PEROXISOMAL MEMBRANE PROTEIN 2, PXMP2 MPV17"/>
    <property type="match status" value="1"/>
</dbReference>
<comment type="similarity">
    <text evidence="2 6">Belongs to the peroxisomal membrane protein PXMP2/4 family.</text>
</comment>
<dbReference type="Proteomes" id="UP000245383">
    <property type="component" value="Unassembled WGS sequence"/>
</dbReference>
<evidence type="ECO:0000313" key="8">
    <source>
        <dbReference type="Proteomes" id="UP000245383"/>
    </source>
</evidence>
<evidence type="ECO:0000256" key="3">
    <source>
        <dbReference type="ARBA" id="ARBA00022692"/>
    </source>
</evidence>
<evidence type="ECO:0000313" key="7">
    <source>
        <dbReference type="EMBL" id="PVU95886.1"/>
    </source>
</evidence>
<evidence type="ECO:0000256" key="2">
    <source>
        <dbReference type="ARBA" id="ARBA00006824"/>
    </source>
</evidence>
<dbReference type="AlphaFoldDB" id="A0A2T9YUA9"/>
<comment type="subcellular location">
    <subcellularLocation>
        <location evidence="1">Membrane</location>
        <topology evidence="1">Multi-pass membrane protein</topology>
    </subcellularLocation>
</comment>
<evidence type="ECO:0000256" key="4">
    <source>
        <dbReference type="ARBA" id="ARBA00022989"/>
    </source>
</evidence>
<feature type="transmembrane region" description="Helical" evidence="6">
    <location>
        <begin position="198"/>
        <end position="217"/>
    </location>
</feature>
<gene>
    <name evidence="7" type="ORF">BB561_001532</name>
</gene>
<evidence type="ECO:0000256" key="1">
    <source>
        <dbReference type="ARBA" id="ARBA00004141"/>
    </source>
</evidence>
<dbReference type="InterPro" id="IPR007248">
    <property type="entry name" value="Mpv17_PMP22"/>
</dbReference>
<protein>
    <submittedName>
        <fullName evidence="7">Uncharacterized protein</fullName>
    </submittedName>
</protein>
<dbReference type="PANTHER" id="PTHR11266:SF50">
    <property type="entry name" value="VACUOLAR MEMBRANE PROTEIN YOR292C"/>
    <property type="match status" value="1"/>
</dbReference>
<name>A0A2T9YUA9_9FUNG</name>
<accession>A0A2T9YUA9</accession>
<keyword evidence="4 6" id="KW-1133">Transmembrane helix</keyword>
<dbReference type="EMBL" id="MBFR01000045">
    <property type="protein sequence ID" value="PVU95886.1"/>
    <property type="molecule type" value="Genomic_DNA"/>
</dbReference>
<evidence type="ECO:0000256" key="5">
    <source>
        <dbReference type="ARBA" id="ARBA00023136"/>
    </source>
</evidence>
<dbReference type="OrthoDB" id="10267969at2759"/>
<sequence>MQKLLRKYTLASEVHPIKVLSITNAIICALGDVISQNLSIKRDGGKLAISLSQLEYNPMRTARFAVWGFIMGPIVNRWYLYLNRHFPLHTNKVNGKLHSKKSKNKELDIANAQTTPQSVMAHKLEAAGSLLKRVAADQLVFAPVGLLAFFAYMNVAENKSISALSYTLSEKYIETLKSNYLIWPLFQLLNFSLVPVQFRVPVGGVFGILWTVYLSYINSR</sequence>
<evidence type="ECO:0000256" key="6">
    <source>
        <dbReference type="RuleBase" id="RU363053"/>
    </source>
</evidence>
<dbReference type="GO" id="GO:0005739">
    <property type="term" value="C:mitochondrion"/>
    <property type="evidence" value="ECO:0007669"/>
    <property type="project" value="TreeGrafter"/>
</dbReference>
<dbReference type="Pfam" id="PF04117">
    <property type="entry name" value="Mpv17_PMP22"/>
    <property type="match status" value="1"/>
</dbReference>
<reference evidence="7 8" key="1">
    <citation type="journal article" date="2018" name="MBio">
        <title>Comparative Genomics Reveals the Core Gene Toolbox for the Fungus-Insect Symbiosis.</title>
        <authorList>
            <person name="Wang Y."/>
            <person name="Stata M."/>
            <person name="Wang W."/>
            <person name="Stajich J.E."/>
            <person name="White M.M."/>
            <person name="Moncalvo J.M."/>
        </authorList>
    </citation>
    <scope>NUCLEOTIDE SEQUENCE [LARGE SCALE GENOMIC DNA]</scope>
    <source>
        <strain evidence="7 8">SWE-8-4</strain>
    </source>
</reference>
<keyword evidence="8" id="KW-1185">Reference proteome</keyword>
<keyword evidence="5 6" id="KW-0472">Membrane</keyword>
<dbReference type="GO" id="GO:0016020">
    <property type="term" value="C:membrane"/>
    <property type="evidence" value="ECO:0007669"/>
    <property type="project" value="UniProtKB-SubCell"/>
</dbReference>
<proteinExistence type="inferred from homology"/>
<comment type="caution">
    <text evidence="7">The sequence shown here is derived from an EMBL/GenBank/DDBJ whole genome shotgun (WGS) entry which is preliminary data.</text>
</comment>
<dbReference type="STRING" id="133385.A0A2T9YUA9"/>
<keyword evidence="3 6" id="KW-0812">Transmembrane</keyword>
<organism evidence="7 8">
    <name type="scientific">Smittium simulii</name>
    <dbReference type="NCBI Taxonomy" id="133385"/>
    <lineage>
        <taxon>Eukaryota</taxon>
        <taxon>Fungi</taxon>
        <taxon>Fungi incertae sedis</taxon>
        <taxon>Zoopagomycota</taxon>
        <taxon>Kickxellomycotina</taxon>
        <taxon>Harpellomycetes</taxon>
        <taxon>Harpellales</taxon>
        <taxon>Legeriomycetaceae</taxon>
        <taxon>Smittium</taxon>
    </lineage>
</organism>